<dbReference type="RefSeq" id="WP_114467702.1">
    <property type="nucleotide sequence ID" value="NZ_QPJK01000002.1"/>
</dbReference>
<evidence type="ECO:0000313" key="6">
    <source>
        <dbReference type="EMBL" id="RCW74622.1"/>
    </source>
</evidence>
<dbReference type="PRINTS" id="PR00039">
    <property type="entry name" value="HTHLYSR"/>
</dbReference>
<dbReference type="GO" id="GO:0009089">
    <property type="term" value="P:lysine biosynthetic process via diaminopimelate"/>
    <property type="evidence" value="ECO:0007669"/>
    <property type="project" value="TreeGrafter"/>
</dbReference>
<protein>
    <submittedName>
        <fullName evidence="6">LysR family transcriptional regulator</fullName>
    </submittedName>
</protein>
<reference evidence="6 7" key="1">
    <citation type="submission" date="2018-07" db="EMBL/GenBank/DDBJ databases">
        <title>Genomic Encyclopedia of Type Strains, Phase IV (KMG-IV): sequencing the most valuable type-strain genomes for metagenomic binning, comparative biology and taxonomic classification.</title>
        <authorList>
            <person name="Goeker M."/>
        </authorList>
    </citation>
    <scope>NUCLEOTIDE SEQUENCE [LARGE SCALE GENOMIC DNA]</scope>
    <source>
        <strain evidence="6 7">DSM 21634</strain>
    </source>
</reference>
<dbReference type="PANTHER" id="PTHR30427:SF1">
    <property type="entry name" value="TRANSCRIPTIONAL ACTIVATOR PROTEIN LYSR"/>
    <property type="match status" value="1"/>
</dbReference>
<dbReference type="GO" id="GO:0010628">
    <property type="term" value="P:positive regulation of gene expression"/>
    <property type="evidence" value="ECO:0007669"/>
    <property type="project" value="TreeGrafter"/>
</dbReference>
<organism evidence="6 7">
    <name type="scientific">Pseudorhodoferax soli</name>
    <dbReference type="NCBI Taxonomy" id="545864"/>
    <lineage>
        <taxon>Bacteria</taxon>
        <taxon>Pseudomonadati</taxon>
        <taxon>Pseudomonadota</taxon>
        <taxon>Betaproteobacteria</taxon>
        <taxon>Burkholderiales</taxon>
        <taxon>Comamonadaceae</taxon>
    </lineage>
</organism>
<evidence type="ECO:0000256" key="2">
    <source>
        <dbReference type="ARBA" id="ARBA00023015"/>
    </source>
</evidence>
<comment type="caution">
    <text evidence="6">The sequence shown here is derived from an EMBL/GenBank/DDBJ whole genome shotgun (WGS) entry which is preliminary data.</text>
</comment>
<evidence type="ECO:0000259" key="5">
    <source>
        <dbReference type="PROSITE" id="PS50931"/>
    </source>
</evidence>
<keyword evidence="3" id="KW-0238">DNA-binding</keyword>
<evidence type="ECO:0000313" key="7">
    <source>
        <dbReference type="Proteomes" id="UP000252884"/>
    </source>
</evidence>
<keyword evidence="4" id="KW-0804">Transcription</keyword>
<name>A0A368Y366_9BURK</name>
<keyword evidence="7" id="KW-1185">Reference proteome</keyword>
<dbReference type="Pfam" id="PF00126">
    <property type="entry name" value="HTH_1"/>
    <property type="match status" value="1"/>
</dbReference>
<dbReference type="GO" id="GO:0003700">
    <property type="term" value="F:DNA-binding transcription factor activity"/>
    <property type="evidence" value="ECO:0007669"/>
    <property type="project" value="InterPro"/>
</dbReference>
<comment type="similarity">
    <text evidence="1">Belongs to the LysR transcriptional regulatory family.</text>
</comment>
<dbReference type="InterPro" id="IPR036388">
    <property type="entry name" value="WH-like_DNA-bd_sf"/>
</dbReference>
<dbReference type="Gene3D" id="3.40.190.10">
    <property type="entry name" value="Periplasmic binding protein-like II"/>
    <property type="match status" value="2"/>
</dbReference>
<dbReference type="GO" id="GO:0043565">
    <property type="term" value="F:sequence-specific DNA binding"/>
    <property type="evidence" value="ECO:0007669"/>
    <property type="project" value="TreeGrafter"/>
</dbReference>
<dbReference type="OrthoDB" id="110033at2"/>
<dbReference type="Gene3D" id="1.10.10.10">
    <property type="entry name" value="Winged helix-like DNA-binding domain superfamily/Winged helix DNA-binding domain"/>
    <property type="match status" value="1"/>
</dbReference>
<proteinExistence type="inferred from homology"/>
<dbReference type="SUPFAM" id="SSF53850">
    <property type="entry name" value="Periplasmic binding protein-like II"/>
    <property type="match status" value="1"/>
</dbReference>
<dbReference type="PANTHER" id="PTHR30427">
    <property type="entry name" value="TRANSCRIPTIONAL ACTIVATOR PROTEIN LYSR"/>
    <property type="match status" value="1"/>
</dbReference>
<dbReference type="PROSITE" id="PS50931">
    <property type="entry name" value="HTH_LYSR"/>
    <property type="match status" value="1"/>
</dbReference>
<dbReference type="Pfam" id="PF03466">
    <property type="entry name" value="LysR_substrate"/>
    <property type="match status" value="1"/>
</dbReference>
<dbReference type="InterPro" id="IPR005119">
    <property type="entry name" value="LysR_subst-bd"/>
</dbReference>
<gene>
    <name evidence="6" type="ORF">DES41_102945</name>
</gene>
<accession>A0A368Y366</accession>
<evidence type="ECO:0000256" key="4">
    <source>
        <dbReference type="ARBA" id="ARBA00023163"/>
    </source>
</evidence>
<sequence>MSLTLRHIEVIRAVLQEGSVTGAARLLAVSQPALSRTLKNAETRLGMLLFERRSGRMAPTPEALTLQRDIERVYREVEAVERTSGDLRNLRGGRLSVACNPSVASTLVATVLGQTTEAAPDVRVSVQTALNYEVVELVRTRSADIGYAWDVPRQPEVVATEIGRSRLVCLLPHGHALAARKSVSARDLHGVPLISFSSTLPIGFETESAFAEAGATRRIGIEVGQTFVAAAMVRAGAGIAIVDQLSVRALADDLVVRPLLPRRVVRLYAITRPERPSLLAKQFGDRLARLAVDMVR</sequence>
<dbReference type="InterPro" id="IPR000847">
    <property type="entry name" value="LysR_HTH_N"/>
</dbReference>
<dbReference type="Proteomes" id="UP000252884">
    <property type="component" value="Unassembled WGS sequence"/>
</dbReference>
<dbReference type="InterPro" id="IPR036390">
    <property type="entry name" value="WH_DNA-bd_sf"/>
</dbReference>
<evidence type="ECO:0000256" key="1">
    <source>
        <dbReference type="ARBA" id="ARBA00009437"/>
    </source>
</evidence>
<keyword evidence="2" id="KW-0805">Transcription regulation</keyword>
<dbReference type="AlphaFoldDB" id="A0A368Y366"/>
<evidence type="ECO:0000256" key="3">
    <source>
        <dbReference type="ARBA" id="ARBA00023125"/>
    </source>
</evidence>
<feature type="domain" description="HTH lysR-type" evidence="5">
    <location>
        <begin position="3"/>
        <end position="60"/>
    </location>
</feature>
<dbReference type="EMBL" id="QPJK01000002">
    <property type="protein sequence ID" value="RCW74622.1"/>
    <property type="molecule type" value="Genomic_DNA"/>
</dbReference>
<dbReference type="SUPFAM" id="SSF46785">
    <property type="entry name" value="Winged helix' DNA-binding domain"/>
    <property type="match status" value="1"/>
</dbReference>